<organism evidence="2 3">
    <name type="scientific">Mycena chlorophos</name>
    <name type="common">Agaric fungus</name>
    <name type="synonym">Agaricus chlorophos</name>
    <dbReference type="NCBI Taxonomy" id="658473"/>
    <lineage>
        <taxon>Eukaryota</taxon>
        <taxon>Fungi</taxon>
        <taxon>Dikarya</taxon>
        <taxon>Basidiomycota</taxon>
        <taxon>Agaricomycotina</taxon>
        <taxon>Agaricomycetes</taxon>
        <taxon>Agaricomycetidae</taxon>
        <taxon>Agaricales</taxon>
        <taxon>Marasmiineae</taxon>
        <taxon>Mycenaceae</taxon>
        <taxon>Mycena</taxon>
    </lineage>
</organism>
<name>A0A8H6WS92_MYCCL</name>
<gene>
    <name evidence="2" type="ORF">HMN09_00052300</name>
</gene>
<keyword evidence="3" id="KW-1185">Reference proteome</keyword>
<feature type="region of interest" description="Disordered" evidence="1">
    <location>
        <begin position="1"/>
        <end position="24"/>
    </location>
</feature>
<dbReference type="EMBL" id="JACAZE010000001">
    <property type="protein sequence ID" value="KAF7322734.1"/>
    <property type="molecule type" value="Genomic_DNA"/>
</dbReference>
<feature type="compositionally biased region" description="Low complexity" evidence="1">
    <location>
        <begin position="1"/>
        <end position="19"/>
    </location>
</feature>
<dbReference type="AlphaFoldDB" id="A0A8H6WS92"/>
<sequence length="246" mass="27384">MSQIGSTSHLPLSHQPSSLGDFPHNLKRQRVESNNPLTPVFSPAAQSKFETRIARITASVGFPLSWVENPEVIEFFQLFLPGAVLPTRGVLTRRLLANTLKTLQDAVWKPLHGAMGTLQADGWTGVNFHHLVGIMFAAAGSVHTVWVHDASDERTTARISLLWKVQQEINSPLLAIIRAVLTRWTSHYLAFTRLLEISGPLKLLVSQEDLRGPDNQIITSDSKAKARARAMVRTIKNDTFWAAIQR</sequence>
<accession>A0A8H6WS92</accession>
<evidence type="ECO:0000313" key="3">
    <source>
        <dbReference type="Proteomes" id="UP000613580"/>
    </source>
</evidence>
<protein>
    <submittedName>
        <fullName evidence="2">Uncharacterized protein</fullName>
    </submittedName>
</protein>
<proteinExistence type="predicted"/>
<evidence type="ECO:0000256" key="1">
    <source>
        <dbReference type="SAM" id="MobiDB-lite"/>
    </source>
</evidence>
<dbReference type="OrthoDB" id="2423954at2759"/>
<reference evidence="2" key="1">
    <citation type="submission" date="2020-05" db="EMBL/GenBank/DDBJ databases">
        <title>Mycena genomes resolve the evolution of fungal bioluminescence.</title>
        <authorList>
            <person name="Tsai I.J."/>
        </authorList>
    </citation>
    <scope>NUCLEOTIDE SEQUENCE</scope>
    <source>
        <strain evidence="2">110903Hualien_Pintung</strain>
    </source>
</reference>
<dbReference type="Proteomes" id="UP000613580">
    <property type="component" value="Unassembled WGS sequence"/>
</dbReference>
<comment type="caution">
    <text evidence="2">The sequence shown here is derived from an EMBL/GenBank/DDBJ whole genome shotgun (WGS) entry which is preliminary data.</text>
</comment>
<evidence type="ECO:0000313" key="2">
    <source>
        <dbReference type="EMBL" id="KAF7322734.1"/>
    </source>
</evidence>